<keyword evidence="1" id="KW-0732">Signal</keyword>
<evidence type="ECO:0000313" key="2">
    <source>
        <dbReference type="EMBL" id="MFH4983550.1"/>
    </source>
</evidence>
<sequence length="77" mass="8003">MFAKVAVVLCLVVLTSCTSPNFQKTLPDKILCASGTPANSCWQQCITQECTDGGCVGPSGNQQCKCTGCSTSVLLRG</sequence>
<protein>
    <submittedName>
        <fullName evidence="2">Uncharacterized protein</fullName>
    </submittedName>
</protein>
<evidence type="ECO:0000256" key="1">
    <source>
        <dbReference type="SAM" id="SignalP"/>
    </source>
</evidence>
<dbReference type="AlphaFoldDB" id="A0ABD6F312"/>
<reference evidence="2 3" key="1">
    <citation type="submission" date="2024-08" db="EMBL/GenBank/DDBJ databases">
        <title>Gnathostoma spinigerum genome.</title>
        <authorList>
            <person name="Gonzalez-Bertolin B."/>
            <person name="Monzon S."/>
            <person name="Zaballos A."/>
            <person name="Jimenez P."/>
            <person name="Dekumyoy P."/>
            <person name="Varona S."/>
            <person name="Cuesta I."/>
            <person name="Sumanam S."/>
            <person name="Adisakwattana P."/>
            <person name="Gasser R.B."/>
            <person name="Hernandez-Gonzalez A."/>
            <person name="Young N.D."/>
            <person name="Perteguer M.J."/>
        </authorList>
    </citation>
    <scope>NUCLEOTIDE SEQUENCE [LARGE SCALE GENOMIC DNA]</scope>
    <source>
        <strain evidence="2">AL3</strain>
        <tissue evidence="2">Liver</tissue>
    </source>
</reference>
<name>A0ABD6F312_9BILA</name>
<dbReference type="PROSITE" id="PS51257">
    <property type="entry name" value="PROKAR_LIPOPROTEIN"/>
    <property type="match status" value="1"/>
</dbReference>
<feature type="signal peptide" evidence="1">
    <location>
        <begin position="1"/>
        <end position="17"/>
    </location>
</feature>
<feature type="chain" id="PRO_5044794223" evidence="1">
    <location>
        <begin position="18"/>
        <end position="77"/>
    </location>
</feature>
<gene>
    <name evidence="2" type="ORF">AB6A40_010259</name>
</gene>
<accession>A0ABD6F312</accession>
<evidence type="ECO:0000313" key="3">
    <source>
        <dbReference type="Proteomes" id="UP001608902"/>
    </source>
</evidence>
<dbReference type="EMBL" id="JBGFUD010012758">
    <property type="protein sequence ID" value="MFH4983550.1"/>
    <property type="molecule type" value="Genomic_DNA"/>
</dbReference>
<organism evidence="2 3">
    <name type="scientific">Gnathostoma spinigerum</name>
    <dbReference type="NCBI Taxonomy" id="75299"/>
    <lineage>
        <taxon>Eukaryota</taxon>
        <taxon>Metazoa</taxon>
        <taxon>Ecdysozoa</taxon>
        <taxon>Nematoda</taxon>
        <taxon>Chromadorea</taxon>
        <taxon>Rhabditida</taxon>
        <taxon>Spirurina</taxon>
        <taxon>Gnathostomatomorpha</taxon>
        <taxon>Gnathostomatoidea</taxon>
        <taxon>Gnathostomatidae</taxon>
        <taxon>Gnathostoma</taxon>
    </lineage>
</organism>
<comment type="caution">
    <text evidence="2">The sequence shown here is derived from an EMBL/GenBank/DDBJ whole genome shotgun (WGS) entry which is preliminary data.</text>
</comment>
<proteinExistence type="predicted"/>
<dbReference type="Proteomes" id="UP001608902">
    <property type="component" value="Unassembled WGS sequence"/>
</dbReference>
<keyword evidence="3" id="KW-1185">Reference proteome</keyword>